<keyword evidence="2" id="KW-0472">Membrane</keyword>
<sequence length="158" mass="17163">MSGSLPIFESAGGPVPPGAPCAPSRNEEYATGRKGRHQWFVRFGATTIREITQRTASVLGPRGLQHLLLALMAVSLFVLLLAVLAIIFVRVEEPLVLTRCSSPNCRRAARDLEALVDAGVSPCHDFYGHVCRRWTEGAEAAPKEDFAATVVRSEHGVR</sequence>
<keyword evidence="2" id="KW-1133">Transmembrane helix</keyword>
<keyword evidence="4" id="KW-1185">Reference proteome</keyword>
<proteinExistence type="predicted"/>
<dbReference type="InterPro" id="IPR024079">
    <property type="entry name" value="MetalloPept_cat_dom_sf"/>
</dbReference>
<gene>
    <name evidence="3" type="ORF">V5799_005267</name>
</gene>
<dbReference type="SUPFAM" id="SSF55486">
    <property type="entry name" value="Metalloproteases ('zincins'), catalytic domain"/>
    <property type="match status" value="1"/>
</dbReference>
<evidence type="ECO:0000256" key="1">
    <source>
        <dbReference type="SAM" id="MobiDB-lite"/>
    </source>
</evidence>
<name>A0AAQ4DZR2_AMBAM</name>
<accession>A0AAQ4DZR2</accession>
<dbReference type="GO" id="GO:0004222">
    <property type="term" value="F:metalloendopeptidase activity"/>
    <property type="evidence" value="ECO:0007669"/>
    <property type="project" value="InterPro"/>
</dbReference>
<evidence type="ECO:0000313" key="4">
    <source>
        <dbReference type="Proteomes" id="UP001321473"/>
    </source>
</evidence>
<feature type="transmembrane region" description="Helical" evidence="2">
    <location>
        <begin position="67"/>
        <end position="89"/>
    </location>
</feature>
<evidence type="ECO:0000313" key="3">
    <source>
        <dbReference type="EMBL" id="KAK8767952.1"/>
    </source>
</evidence>
<dbReference type="GO" id="GO:0006508">
    <property type="term" value="P:proteolysis"/>
    <property type="evidence" value="ECO:0007669"/>
    <property type="project" value="InterPro"/>
</dbReference>
<dbReference type="InterPro" id="IPR000718">
    <property type="entry name" value="Peptidase_M13"/>
</dbReference>
<evidence type="ECO:0000256" key="2">
    <source>
        <dbReference type="SAM" id="Phobius"/>
    </source>
</evidence>
<dbReference type="Gene3D" id="3.40.390.10">
    <property type="entry name" value="Collagenase (Catalytic Domain)"/>
    <property type="match status" value="1"/>
</dbReference>
<feature type="region of interest" description="Disordered" evidence="1">
    <location>
        <begin position="9"/>
        <end position="28"/>
    </location>
</feature>
<keyword evidence="2" id="KW-0812">Transmembrane</keyword>
<comment type="caution">
    <text evidence="3">The sequence shown here is derived from an EMBL/GenBank/DDBJ whole genome shotgun (WGS) entry which is preliminary data.</text>
</comment>
<protein>
    <submittedName>
        <fullName evidence="3">Uncharacterized protein</fullName>
    </submittedName>
</protein>
<dbReference type="AlphaFoldDB" id="A0AAQ4DZR2"/>
<dbReference type="PROSITE" id="PS51885">
    <property type="entry name" value="NEPRILYSIN"/>
    <property type="match status" value="1"/>
</dbReference>
<dbReference type="Proteomes" id="UP001321473">
    <property type="component" value="Unassembled WGS sequence"/>
</dbReference>
<reference evidence="3 4" key="1">
    <citation type="journal article" date="2023" name="Arcadia Sci">
        <title>De novo assembly of a long-read Amblyomma americanum tick genome.</title>
        <authorList>
            <person name="Chou S."/>
            <person name="Poskanzer K.E."/>
            <person name="Rollins M."/>
            <person name="Thuy-Boun P.S."/>
        </authorList>
    </citation>
    <scope>NUCLEOTIDE SEQUENCE [LARGE SCALE GENOMIC DNA]</scope>
    <source>
        <strain evidence="3">F_SG_1</strain>
        <tissue evidence="3">Salivary glands</tissue>
    </source>
</reference>
<organism evidence="3 4">
    <name type="scientific">Amblyomma americanum</name>
    <name type="common">Lone star tick</name>
    <dbReference type="NCBI Taxonomy" id="6943"/>
    <lineage>
        <taxon>Eukaryota</taxon>
        <taxon>Metazoa</taxon>
        <taxon>Ecdysozoa</taxon>
        <taxon>Arthropoda</taxon>
        <taxon>Chelicerata</taxon>
        <taxon>Arachnida</taxon>
        <taxon>Acari</taxon>
        <taxon>Parasitiformes</taxon>
        <taxon>Ixodida</taxon>
        <taxon>Ixodoidea</taxon>
        <taxon>Ixodidae</taxon>
        <taxon>Amblyomminae</taxon>
        <taxon>Amblyomma</taxon>
    </lineage>
</organism>
<dbReference type="EMBL" id="JARKHS020024733">
    <property type="protein sequence ID" value="KAK8767952.1"/>
    <property type="molecule type" value="Genomic_DNA"/>
</dbReference>